<evidence type="ECO:0000313" key="3">
    <source>
        <dbReference type="EMBL" id="KAJ2932776.1"/>
    </source>
</evidence>
<evidence type="ECO:0000313" key="4">
    <source>
        <dbReference type="Proteomes" id="UP001140091"/>
    </source>
</evidence>
<dbReference type="InterPro" id="IPR025340">
    <property type="entry name" value="DUF4246"/>
</dbReference>
<feature type="non-terminal residue" evidence="3">
    <location>
        <position position="637"/>
    </location>
</feature>
<keyword evidence="4" id="KW-1185">Reference proteome</keyword>
<dbReference type="EMBL" id="JANBPK010000760">
    <property type="protein sequence ID" value="KAJ2932776.1"/>
    <property type="molecule type" value="Genomic_DNA"/>
</dbReference>
<proteinExistence type="predicted"/>
<dbReference type="Pfam" id="PF14033">
    <property type="entry name" value="DUF4246"/>
    <property type="match status" value="1"/>
</dbReference>
<accession>A0A9W8JDC0</accession>
<feature type="domain" description="DUF4246" evidence="1">
    <location>
        <begin position="102"/>
        <end position="552"/>
    </location>
</feature>
<feature type="domain" description="DUF4246" evidence="2">
    <location>
        <begin position="13"/>
        <end position="87"/>
    </location>
</feature>
<sequence>MLINPTAVIKKAGNGYPCSWTPEESDAEYRGEPFPNALVQVGSEGAVLQPITLRELTMLRFMNQVTDKPGWTTKVFDDTIIAKWKKESIGLPETSIETEISEKMFTYCISELQHLAKEHPTSPNGAICIYSGDVYKSDTAVSEETKLALQKAVKVLEDVPASQKDWHPGSDGKVLDLVHPSLFPLIYGKSKVLPVGARVTTLEDCIKRCGEGDVLNVETSDRLTDENPWSDKFQWLPCEVDISGEKPRILTYINNLHPEHHRELYGLVEDIIHASIPLWERTLITEDDVRSISRRIEYTFCSYNPDPEEWPEEEQLQQEEGEDEDDFWDRRQEWIRQTRVVEQPEPEEQFKPSILEREPLNFKEEFGDLPLQVIVKLANIELTPEKPEYGGGTWHVEGKRVRFFICPMSASELRIIADTHAFGFHQNESICATAIYYYSCENITPSSLAFRQQSDGDFFTDFPYQQGQHDFLEAVFGLSNWSDSIQDIGSVDTREGRLITFPNILQHQVQPFKLADPTKPGHRKILALFLVDPNLRVISTADVPCQRQDWWWNEMLKATSAPSNSSKKLSFADAKAAAGVHKLPPELQKIVFDGVDDFPISMDKAKEYREHLMEERKKFVLEHQREFAAHSLSLCEH</sequence>
<dbReference type="PANTHER" id="PTHR33119:SF1">
    <property type="entry name" value="FE2OG DIOXYGENASE DOMAIN-CONTAINING PROTEIN"/>
    <property type="match status" value="1"/>
</dbReference>
<dbReference type="OrthoDB" id="415532at2759"/>
<dbReference type="InterPro" id="IPR049207">
    <property type="entry name" value="DUF4246_N"/>
</dbReference>
<evidence type="ECO:0000259" key="1">
    <source>
        <dbReference type="Pfam" id="PF14033"/>
    </source>
</evidence>
<reference evidence="3" key="1">
    <citation type="submission" date="2022-06" db="EMBL/GenBank/DDBJ databases">
        <title>Genome Sequence of Candolleomyces eurysporus.</title>
        <authorList>
            <person name="Buettner E."/>
        </authorList>
    </citation>
    <scope>NUCLEOTIDE SEQUENCE</scope>
    <source>
        <strain evidence="3">VTCC 930004</strain>
    </source>
</reference>
<dbReference type="Pfam" id="PF21666">
    <property type="entry name" value="DUF4246_N"/>
    <property type="match status" value="1"/>
</dbReference>
<gene>
    <name evidence="3" type="ORF">H1R20_g4321</name>
</gene>
<dbReference type="InterPro" id="IPR049192">
    <property type="entry name" value="DUF4246_C"/>
</dbReference>
<protein>
    <submittedName>
        <fullName evidence="3">Uncharacterized protein</fullName>
    </submittedName>
</protein>
<comment type="caution">
    <text evidence="3">The sequence shown here is derived from an EMBL/GenBank/DDBJ whole genome shotgun (WGS) entry which is preliminary data.</text>
</comment>
<evidence type="ECO:0000259" key="2">
    <source>
        <dbReference type="Pfam" id="PF21666"/>
    </source>
</evidence>
<dbReference type="Proteomes" id="UP001140091">
    <property type="component" value="Unassembled WGS sequence"/>
</dbReference>
<name>A0A9W8JDC0_9AGAR</name>
<dbReference type="PANTHER" id="PTHR33119">
    <property type="entry name" value="IFI3P"/>
    <property type="match status" value="1"/>
</dbReference>
<organism evidence="3 4">
    <name type="scientific">Candolleomyces eurysporus</name>
    <dbReference type="NCBI Taxonomy" id="2828524"/>
    <lineage>
        <taxon>Eukaryota</taxon>
        <taxon>Fungi</taxon>
        <taxon>Dikarya</taxon>
        <taxon>Basidiomycota</taxon>
        <taxon>Agaricomycotina</taxon>
        <taxon>Agaricomycetes</taxon>
        <taxon>Agaricomycetidae</taxon>
        <taxon>Agaricales</taxon>
        <taxon>Agaricineae</taxon>
        <taxon>Psathyrellaceae</taxon>
        <taxon>Candolleomyces</taxon>
    </lineage>
</organism>
<dbReference type="AlphaFoldDB" id="A0A9W8JDC0"/>